<dbReference type="Pfam" id="PF13649">
    <property type="entry name" value="Methyltransf_25"/>
    <property type="match status" value="1"/>
</dbReference>
<dbReference type="Proteomes" id="UP000619534">
    <property type="component" value="Unassembled WGS sequence"/>
</dbReference>
<dbReference type="GO" id="GO:0032259">
    <property type="term" value="P:methylation"/>
    <property type="evidence" value="ECO:0007669"/>
    <property type="project" value="UniProtKB-KW"/>
</dbReference>
<evidence type="ECO:0000313" key="4">
    <source>
        <dbReference type="EMBL" id="GGC92273.1"/>
    </source>
</evidence>
<keyword evidence="2" id="KW-0808">Transferase</keyword>
<comment type="caution">
    <text evidence="4">The sequence shown here is derived from an EMBL/GenBank/DDBJ whole genome shotgun (WGS) entry which is preliminary data.</text>
</comment>
<dbReference type="PANTHER" id="PTHR43861:SF1">
    <property type="entry name" value="TRANS-ACONITATE 2-METHYLTRANSFERASE"/>
    <property type="match status" value="1"/>
</dbReference>
<organism evidence="4 5">
    <name type="scientific">Thalassobacillus devorans</name>
    <dbReference type="NCBI Taxonomy" id="279813"/>
    <lineage>
        <taxon>Bacteria</taxon>
        <taxon>Bacillati</taxon>
        <taxon>Bacillota</taxon>
        <taxon>Bacilli</taxon>
        <taxon>Bacillales</taxon>
        <taxon>Bacillaceae</taxon>
        <taxon>Thalassobacillus</taxon>
    </lineage>
</organism>
<dbReference type="Gene3D" id="2.20.25.110">
    <property type="entry name" value="S-adenosyl-L-methionine-dependent methyltransferases"/>
    <property type="match status" value="1"/>
</dbReference>
<keyword evidence="1 4" id="KW-0489">Methyltransferase</keyword>
<evidence type="ECO:0000313" key="5">
    <source>
        <dbReference type="Proteomes" id="UP000619534"/>
    </source>
</evidence>
<dbReference type="GO" id="GO:0008168">
    <property type="term" value="F:methyltransferase activity"/>
    <property type="evidence" value="ECO:0007669"/>
    <property type="project" value="UniProtKB-KW"/>
</dbReference>
<dbReference type="RefSeq" id="WP_258953984.1">
    <property type="nucleotide sequence ID" value="NZ_CTEA01000005.1"/>
</dbReference>
<accession>A0ABQ1P714</accession>
<dbReference type="SUPFAM" id="SSF53335">
    <property type="entry name" value="S-adenosyl-L-methionine-dependent methyltransferases"/>
    <property type="match status" value="1"/>
</dbReference>
<evidence type="ECO:0000256" key="2">
    <source>
        <dbReference type="ARBA" id="ARBA00022679"/>
    </source>
</evidence>
<dbReference type="EMBL" id="BMCJ01000004">
    <property type="protein sequence ID" value="GGC92273.1"/>
    <property type="molecule type" value="Genomic_DNA"/>
</dbReference>
<proteinExistence type="predicted"/>
<dbReference type="Gene3D" id="3.40.50.150">
    <property type="entry name" value="Vaccinia Virus protein VP39"/>
    <property type="match status" value="1"/>
</dbReference>
<sequence length="251" mass="28936">MRSKVSDRMTYGEMAAVYDALMKDVPYEEWVSFTLDYSSGHKILDMGCGTGEIAIRLADKGCQITGVDFSEDMLAIAHDKAHSSADIQWLKQDIRQLEGLENFDTVISFFDVLNYITSLEELRTVFQQTHSVLKPGGTFLFDVHSLYHLKENMGGQTFAEVYDDITYIWFCEPGEEPDTFNHDLTFFVQNSRGEYSRFDEYHTQRGYTIEVLKEELHRTGFEIKGIAADLERKPVLHDTDGDRIFFICTRK</sequence>
<dbReference type="InterPro" id="IPR029063">
    <property type="entry name" value="SAM-dependent_MTases_sf"/>
</dbReference>
<keyword evidence="5" id="KW-1185">Reference proteome</keyword>
<dbReference type="InterPro" id="IPR041698">
    <property type="entry name" value="Methyltransf_25"/>
</dbReference>
<dbReference type="CDD" id="cd02440">
    <property type="entry name" value="AdoMet_MTases"/>
    <property type="match status" value="1"/>
</dbReference>
<evidence type="ECO:0000259" key="3">
    <source>
        <dbReference type="Pfam" id="PF13649"/>
    </source>
</evidence>
<protein>
    <submittedName>
        <fullName evidence="4">Methyltransferase</fullName>
    </submittedName>
</protein>
<gene>
    <name evidence="4" type="ORF">GCM10007216_23790</name>
</gene>
<dbReference type="PANTHER" id="PTHR43861">
    <property type="entry name" value="TRANS-ACONITATE 2-METHYLTRANSFERASE-RELATED"/>
    <property type="match status" value="1"/>
</dbReference>
<feature type="domain" description="Methyltransferase" evidence="3">
    <location>
        <begin position="43"/>
        <end position="137"/>
    </location>
</feature>
<evidence type="ECO:0000256" key="1">
    <source>
        <dbReference type="ARBA" id="ARBA00022603"/>
    </source>
</evidence>
<name>A0ABQ1P714_9BACI</name>
<reference evidence="5" key="1">
    <citation type="journal article" date="2019" name="Int. J. Syst. Evol. Microbiol.">
        <title>The Global Catalogue of Microorganisms (GCM) 10K type strain sequencing project: providing services to taxonomists for standard genome sequencing and annotation.</title>
        <authorList>
            <consortium name="The Broad Institute Genomics Platform"/>
            <consortium name="The Broad Institute Genome Sequencing Center for Infectious Disease"/>
            <person name="Wu L."/>
            <person name="Ma J."/>
        </authorList>
    </citation>
    <scope>NUCLEOTIDE SEQUENCE [LARGE SCALE GENOMIC DNA]</scope>
    <source>
        <strain evidence="5">CCM 7282</strain>
    </source>
</reference>